<reference evidence="1" key="1">
    <citation type="submission" date="2019-12" db="EMBL/GenBank/DDBJ databases">
        <authorList>
            <person name="Cremers G."/>
        </authorList>
    </citation>
    <scope>NUCLEOTIDE SEQUENCE</scope>
    <source>
        <strain evidence="1">Vvax</strain>
    </source>
</reference>
<evidence type="ECO:0000313" key="1">
    <source>
        <dbReference type="EMBL" id="CAA2107743.1"/>
    </source>
</evidence>
<dbReference type="AlphaFoldDB" id="A0A679JCF0"/>
<gene>
    <name evidence="1" type="ORF">VVAX_04386</name>
</gene>
<organism evidence="1">
    <name type="scientific">Variovorax paradoxus</name>
    <dbReference type="NCBI Taxonomy" id="34073"/>
    <lineage>
        <taxon>Bacteria</taxon>
        <taxon>Pseudomonadati</taxon>
        <taxon>Pseudomonadota</taxon>
        <taxon>Betaproteobacteria</taxon>
        <taxon>Burkholderiales</taxon>
        <taxon>Comamonadaceae</taxon>
        <taxon>Variovorax</taxon>
    </lineage>
</organism>
<accession>A0A679JCF0</accession>
<proteinExistence type="predicted"/>
<dbReference type="RefSeq" id="WP_339091929.1">
    <property type="nucleotide sequence ID" value="NZ_LR743507.1"/>
</dbReference>
<protein>
    <submittedName>
        <fullName evidence="1">Uncharacterized protein</fullName>
    </submittedName>
</protein>
<sequence>MTSATPITEAFEALAKSEGHDVAYTYDTERSRHIYLSPMTADLWRYYRAATERAAVLCEEEAGCASFVNNMGASLAAEQCAAAIRASSGKGEA</sequence>
<dbReference type="EMBL" id="LR743507">
    <property type="protein sequence ID" value="CAA2107743.1"/>
    <property type="molecule type" value="Genomic_DNA"/>
</dbReference>
<name>A0A679JCF0_VARPD</name>